<dbReference type="Proteomes" id="UP000286773">
    <property type="component" value="Unassembled WGS sequence"/>
</dbReference>
<dbReference type="InterPro" id="IPR013559">
    <property type="entry name" value="YheO"/>
</dbReference>
<keyword evidence="4" id="KW-1185">Reference proteome</keyword>
<evidence type="ECO:0008006" key="5">
    <source>
        <dbReference type="Google" id="ProtNLM"/>
    </source>
</evidence>
<dbReference type="InterPro" id="IPR039446">
    <property type="entry name" value="DauR-like"/>
</dbReference>
<dbReference type="Pfam" id="PF13309">
    <property type="entry name" value="HTH_22"/>
    <property type="match status" value="1"/>
</dbReference>
<reference evidence="3 4" key="1">
    <citation type="submission" date="2017-05" db="EMBL/GenBank/DDBJ databases">
        <title>Vagococcus spp. assemblies.</title>
        <authorList>
            <person name="Gulvik C.A."/>
        </authorList>
    </citation>
    <scope>NUCLEOTIDE SEQUENCE [LARGE SCALE GENOMIC DNA]</scope>
    <source>
        <strain evidence="3 4">LMG 24798</strain>
    </source>
</reference>
<evidence type="ECO:0000259" key="1">
    <source>
        <dbReference type="Pfam" id="PF08348"/>
    </source>
</evidence>
<sequence length="213" mass="23977">MLPDEKFNFLSKISKAIAGQFGQNCEVVIHRINEDNINNTVISIENGHVSSRQVGDGPSQIVLEALKKQAGSLNDHVNYFTRTHDGKILKSSTVYFKDEEGKVEYIFAINYDISALAAASETISSFISIHDDEDKDREPDYIPQNINELLDDLIEESVKLVGKPVAMMTKEDKIRCIQFLNDKGAFLVTKSGDKIANFFNISKYTLYNYIDAK</sequence>
<feature type="domain" description="Transcriptional regulator DauR-like HTH" evidence="2">
    <location>
        <begin position="150"/>
        <end position="211"/>
    </location>
</feature>
<dbReference type="Pfam" id="PF08348">
    <property type="entry name" value="PAS_6"/>
    <property type="match status" value="1"/>
</dbReference>
<dbReference type="OrthoDB" id="9796595at2"/>
<dbReference type="RefSeq" id="WP_126813562.1">
    <property type="nucleotide sequence ID" value="NZ_NGKC01000006.1"/>
</dbReference>
<protein>
    <recommendedName>
        <fullName evidence="5">Transcriptional regulator</fullName>
    </recommendedName>
</protein>
<evidence type="ECO:0000313" key="4">
    <source>
        <dbReference type="Proteomes" id="UP000286773"/>
    </source>
</evidence>
<comment type="caution">
    <text evidence="3">The sequence shown here is derived from an EMBL/GenBank/DDBJ whole genome shotgun (WGS) entry which is preliminary data.</text>
</comment>
<organism evidence="3 4">
    <name type="scientific">Vagococcus acidifermentans</name>
    <dbReference type="NCBI Taxonomy" id="564710"/>
    <lineage>
        <taxon>Bacteria</taxon>
        <taxon>Bacillati</taxon>
        <taxon>Bacillota</taxon>
        <taxon>Bacilli</taxon>
        <taxon>Lactobacillales</taxon>
        <taxon>Enterococcaceae</taxon>
        <taxon>Vagococcus</taxon>
    </lineage>
</organism>
<dbReference type="PANTHER" id="PTHR35568:SF1">
    <property type="entry name" value="TRANSCRIPTIONAL REGULATOR DAUR"/>
    <property type="match status" value="1"/>
</dbReference>
<name>A0A430AVP2_9ENTE</name>
<feature type="domain" description="YheO-like" evidence="1">
    <location>
        <begin position="9"/>
        <end position="120"/>
    </location>
</feature>
<proteinExistence type="predicted"/>
<dbReference type="InterPro" id="IPR039445">
    <property type="entry name" value="DauR-like_HTH"/>
</dbReference>
<dbReference type="EMBL" id="NGKC01000006">
    <property type="protein sequence ID" value="RSU12116.1"/>
    <property type="molecule type" value="Genomic_DNA"/>
</dbReference>
<accession>A0A430AVP2</accession>
<dbReference type="AlphaFoldDB" id="A0A430AVP2"/>
<dbReference type="PANTHER" id="PTHR35568">
    <property type="entry name" value="TRANSCRIPTIONAL REGULATOR DAUR"/>
    <property type="match status" value="1"/>
</dbReference>
<evidence type="ECO:0000259" key="2">
    <source>
        <dbReference type="Pfam" id="PF13309"/>
    </source>
</evidence>
<evidence type="ECO:0000313" key="3">
    <source>
        <dbReference type="EMBL" id="RSU12116.1"/>
    </source>
</evidence>
<gene>
    <name evidence="3" type="ORF">CBF27_06730</name>
</gene>